<accession>A0A0C9VYX0</accession>
<name>A0A0C9VYX0_9AGAM</name>
<sequence length="447" mass="49376">MLRGVIMTDDGPQLSTSDILDFEGALPVAAMGTTDFFATSTSNGVTAKYLNQGWANNSLSVSAPWISLVTGVRLLQPHTEGEKTLHGSYSTLFIRGVVDFDVGHLRSIVREDFKNDISSALSASSRESIQNALRAVFNRTGHVYRTRFWLGASMGCNSTAEYVQSTEDDARDHLLNVLEYEAAEWSKGFRSFSPHAKTLVHANQLRIFNYRTMGGQLPLTLEADHDAWLRSTERYRGWSIIKVEKVVPIIELLDPAMCQQVINAFAPLVGRWVRPDVGKSPWKTLDLSAYPGWYWVAQTAKKRGAESSSTKVLMVRDRTGRALASAPKHIVVAKTRTISILGARRQESPRGHVVLGTFVTDSSSKHPDLSRLRAIRRDLLVEADTGPVIASSRNTHLQPVQPYNAHHVAGISTMVVDTAHIILRGESGAMCSHEPLLLSKYAIAMEN</sequence>
<gene>
    <name evidence="2" type="ORF">HYDPIDRAFT_29368</name>
</gene>
<protein>
    <recommendedName>
        <fullName evidence="1">MACPF-like domain-containing protein</fullName>
    </recommendedName>
</protein>
<proteinExistence type="predicted"/>
<evidence type="ECO:0000259" key="1">
    <source>
        <dbReference type="Pfam" id="PF22693"/>
    </source>
</evidence>
<dbReference type="AlphaFoldDB" id="A0A0C9VYX0"/>
<evidence type="ECO:0000313" key="3">
    <source>
        <dbReference type="Proteomes" id="UP000053820"/>
    </source>
</evidence>
<evidence type="ECO:0000313" key="2">
    <source>
        <dbReference type="EMBL" id="KIJ63575.1"/>
    </source>
</evidence>
<feature type="domain" description="MACPF-like" evidence="1">
    <location>
        <begin position="1"/>
        <end position="261"/>
    </location>
</feature>
<dbReference type="Proteomes" id="UP000053820">
    <property type="component" value="Unassembled WGS sequence"/>
</dbReference>
<dbReference type="Pfam" id="PF22693">
    <property type="entry name" value="MACPF_1"/>
    <property type="match status" value="1"/>
</dbReference>
<organism evidence="2 3">
    <name type="scientific">Hydnomerulius pinastri MD-312</name>
    <dbReference type="NCBI Taxonomy" id="994086"/>
    <lineage>
        <taxon>Eukaryota</taxon>
        <taxon>Fungi</taxon>
        <taxon>Dikarya</taxon>
        <taxon>Basidiomycota</taxon>
        <taxon>Agaricomycotina</taxon>
        <taxon>Agaricomycetes</taxon>
        <taxon>Agaricomycetidae</taxon>
        <taxon>Boletales</taxon>
        <taxon>Boletales incertae sedis</taxon>
        <taxon>Leucogyrophana</taxon>
    </lineage>
</organism>
<dbReference type="EMBL" id="KN839850">
    <property type="protein sequence ID" value="KIJ63575.1"/>
    <property type="molecule type" value="Genomic_DNA"/>
</dbReference>
<keyword evidence="3" id="KW-1185">Reference proteome</keyword>
<reference evidence="2 3" key="1">
    <citation type="submission" date="2014-04" db="EMBL/GenBank/DDBJ databases">
        <title>Evolutionary Origins and Diversification of the Mycorrhizal Mutualists.</title>
        <authorList>
            <consortium name="DOE Joint Genome Institute"/>
            <consortium name="Mycorrhizal Genomics Consortium"/>
            <person name="Kohler A."/>
            <person name="Kuo A."/>
            <person name="Nagy L.G."/>
            <person name="Floudas D."/>
            <person name="Copeland A."/>
            <person name="Barry K.W."/>
            <person name="Cichocki N."/>
            <person name="Veneault-Fourrey C."/>
            <person name="LaButti K."/>
            <person name="Lindquist E.A."/>
            <person name="Lipzen A."/>
            <person name="Lundell T."/>
            <person name="Morin E."/>
            <person name="Murat C."/>
            <person name="Riley R."/>
            <person name="Ohm R."/>
            <person name="Sun H."/>
            <person name="Tunlid A."/>
            <person name="Henrissat B."/>
            <person name="Grigoriev I.V."/>
            <person name="Hibbett D.S."/>
            <person name="Martin F."/>
        </authorList>
    </citation>
    <scope>NUCLEOTIDE SEQUENCE [LARGE SCALE GENOMIC DNA]</scope>
    <source>
        <strain evidence="2 3">MD-312</strain>
    </source>
</reference>
<dbReference type="HOGENOM" id="CLU_612590_0_0_1"/>
<dbReference type="OrthoDB" id="2737493at2759"/>
<dbReference type="InterPro" id="IPR054586">
    <property type="entry name" value="MACPF_1_fungal"/>
</dbReference>